<dbReference type="GO" id="GO:0005524">
    <property type="term" value="F:ATP binding"/>
    <property type="evidence" value="ECO:0007669"/>
    <property type="project" value="UniProtKB-KW"/>
</dbReference>
<comment type="caution">
    <text evidence="3">The sequence shown here is derived from an EMBL/GenBank/DDBJ whole genome shotgun (WGS) entry which is preliminary data.</text>
</comment>
<dbReference type="PANTHER" id="PTHR27005:SF466">
    <property type="entry name" value="NON-FUNCTIONAL PSEUDOKINASE ZED1-LIKE"/>
    <property type="match status" value="1"/>
</dbReference>
<sequence>MSSKSLFSLLPCLRTKERDTGIVSSSMFLENGSKLLEDLIASCDGKSNPIRCYSLDELTRATNNFDPSCIIQDFSAEFRYQMFNGFLDDRSITIKKFMSTAQVGYEARSLAIRDIIITMQMSSHNNVLKLLGCCLELPIPALVLNVQVKEF</sequence>
<dbReference type="Proteomes" id="UP000238479">
    <property type="component" value="Chromosome 7"/>
</dbReference>
<organism evidence="3 4">
    <name type="scientific">Rosa chinensis</name>
    <name type="common">China rose</name>
    <dbReference type="NCBI Taxonomy" id="74649"/>
    <lineage>
        <taxon>Eukaryota</taxon>
        <taxon>Viridiplantae</taxon>
        <taxon>Streptophyta</taxon>
        <taxon>Embryophyta</taxon>
        <taxon>Tracheophyta</taxon>
        <taxon>Spermatophyta</taxon>
        <taxon>Magnoliopsida</taxon>
        <taxon>eudicotyledons</taxon>
        <taxon>Gunneridae</taxon>
        <taxon>Pentapetalae</taxon>
        <taxon>rosids</taxon>
        <taxon>fabids</taxon>
        <taxon>Rosales</taxon>
        <taxon>Rosaceae</taxon>
        <taxon>Rosoideae</taxon>
        <taxon>Rosoideae incertae sedis</taxon>
        <taxon>Rosa</taxon>
    </lineage>
</organism>
<keyword evidence="1" id="KW-0547">Nucleotide-binding</keyword>
<dbReference type="PANTHER" id="PTHR27005">
    <property type="entry name" value="WALL-ASSOCIATED RECEPTOR KINASE-LIKE 21"/>
    <property type="match status" value="1"/>
</dbReference>
<dbReference type="Gramene" id="PRQ17392">
    <property type="protein sequence ID" value="PRQ17392"/>
    <property type="gene ID" value="RchiOBHm_Chr7g0194491"/>
</dbReference>
<dbReference type="SUPFAM" id="SSF56112">
    <property type="entry name" value="Protein kinase-like (PK-like)"/>
    <property type="match status" value="1"/>
</dbReference>
<dbReference type="Gene3D" id="3.30.200.20">
    <property type="entry name" value="Phosphorylase Kinase, domain 1"/>
    <property type="match status" value="1"/>
</dbReference>
<proteinExistence type="predicted"/>
<dbReference type="EC" id="2.7.11.1" evidence="3"/>
<accession>A0A2P6P662</accession>
<dbReference type="EMBL" id="PDCK01000045">
    <property type="protein sequence ID" value="PRQ17392.1"/>
    <property type="molecule type" value="Genomic_DNA"/>
</dbReference>
<evidence type="ECO:0000313" key="3">
    <source>
        <dbReference type="EMBL" id="PRQ17392.1"/>
    </source>
</evidence>
<protein>
    <submittedName>
        <fullName evidence="3">Putative non-specific serine/threonine protein kinase</fullName>
        <ecNumber evidence="3">2.7.11.1</ecNumber>
    </submittedName>
</protein>
<dbReference type="InterPro" id="IPR011009">
    <property type="entry name" value="Kinase-like_dom_sf"/>
</dbReference>
<evidence type="ECO:0000313" key="4">
    <source>
        <dbReference type="Proteomes" id="UP000238479"/>
    </source>
</evidence>
<keyword evidence="4" id="KW-1185">Reference proteome</keyword>
<name>A0A2P6P662_ROSCH</name>
<reference evidence="3 4" key="1">
    <citation type="journal article" date="2018" name="Nat. Genet.">
        <title>The Rosa genome provides new insights in the design of modern roses.</title>
        <authorList>
            <person name="Bendahmane M."/>
        </authorList>
    </citation>
    <scope>NUCLEOTIDE SEQUENCE [LARGE SCALE GENOMIC DNA]</scope>
    <source>
        <strain evidence="4">cv. Old Blush</strain>
    </source>
</reference>
<keyword evidence="3" id="KW-0418">Kinase</keyword>
<dbReference type="OMA" id="PWNASWR"/>
<keyword evidence="2" id="KW-0067">ATP-binding</keyword>
<evidence type="ECO:0000256" key="2">
    <source>
        <dbReference type="ARBA" id="ARBA00022840"/>
    </source>
</evidence>
<dbReference type="STRING" id="74649.A0A2P6P662"/>
<dbReference type="AlphaFoldDB" id="A0A2P6P662"/>
<keyword evidence="3" id="KW-0808">Transferase</keyword>
<dbReference type="GO" id="GO:0007166">
    <property type="term" value="P:cell surface receptor signaling pathway"/>
    <property type="evidence" value="ECO:0007669"/>
    <property type="project" value="InterPro"/>
</dbReference>
<dbReference type="InterPro" id="IPR045274">
    <property type="entry name" value="WAK-like"/>
</dbReference>
<dbReference type="GO" id="GO:0004674">
    <property type="term" value="F:protein serine/threonine kinase activity"/>
    <property type="evidence" value="ECO:0007669"/>
    <property type="project" value="UniProtKB-KW"/>
</dbReference>
<evidence type="ECO:0000256" key="1">
    <source>
        <dbReference type="ARBA" id="ARBA00022741"/>
    </source>
</evidence>
<dbReference type="GO" id="GO:0005886">
    <property type="term" value="C:plasma membrane"/>
    <property type="evidence" value="ECO:0007669"/>
    <property type="project" value="TreeGrafter"/>
</dbReference>
<keyword evidence="3" id="KW-0723">Serine/threonine-protein kinase</keyword>
<gene>
    <name evidence="3" type="ORF">RchiOBHm_Chr7g0194491</name>
</gene>